<keyword evidence="5 7" id="KW-1133">Transmembrane helix</keyword>
<dbReference type="PANTHER" id="PTHR32309:SF13">
    <property type="entry name" value="FERRIC ENTEROBACTIN TRANSPORT PROTEIN FEPE"/>
    <property type="match status" value="1"/>
</dbReference>
<gene>
    <name evidence="10" type="ORF">J0J70_12250</name>
</gene>
<feature type="domain" description="Tyrosine-protein kinase G-rich" evidence="9">
    <location>
        <begin position="140"/>
        <end position="197"/>
    </location>
</feature>
<dbReference type="RefSeq" id="WP_212724922.1">
    <property type="nucleotide sequence ID" value="NZ_CP071250.1"/>
</dbReference>
<protein>
    <submittedName>
        <fullName evidence="10">Chain-length determining protein</fullName>
    </submittedName>
</protein>
<dbReference type="GO" id="GO:0004713">
    <property type="term" value="F:protein tyrosine kinase activity"/>
    <property type="evidence" value="ECO:0007669"/>
    <property type="project" value="TreeGrafter"/>
</dbReference>
<dbReference type="Pfam" id="PF02706">
    <property type="entry name" value="Wzz"/>
    <property type="match status" value="1"/>
</dbReference>
<dbReference type="AlphaFoldDB" id="A0A9Q9CPJ6"/>
<evidence type="ECO:0000256" key="7">
    <source>
        <dbReference type="SAM" id="Phobius"/>
    </source>
</evidence>
<dbReference type="Proteomes" id="UP001058072">
    <property type="component" value="Chromosome"/>
</dbReference>
<evidence type="ECO:0000259" key="8">
    <source>
        <dbReference type="Pfam" id="PF02706"/>
    </source>
</evidence>
<evidence type="ECO:0000256" key="4">
    <source>
        <dbReference type="ARBA" id="ARBA00022692"/>
    </source>
</evidence>
<evidence type="ECO:0000259" key="9">
    <source>
        <dbReference type="Pfam" id="PF13807"/>
    </source>
</evidence>
<evidence type="ECO:0000313" key="11">
    <source>
        <dbReference type="Proteomes" id="UP001058072"/>
    </source>
</evidence>
<evidence type="ECO:0000256" key="2">
    <source>
        <dbReference type="ARBA" id="ARBA00006683"/>
    </source>
</evidence>
<dbReference type="InterPro" id="IPR003856">
    <property type="entry name" value="LPS_length_determ_N"/>
</dbReference>
<keyword evidence="3" id="KW-1003">Cell membrane</keyword>
<proteinExistence type="inferred from homology"/>
<evidence type="ECO:0000313" key="10">
    <source>
        <dbReference type="EMBL" id="UUF08327.1"/>
    </source>
</evidence>
<evidence type="ECO:0000256" key="5">
    <source>
        <dbReference type="ARBA" id="ARBA00022989"/>
    </source>
</evidence>
<comment type="subcellular location">
    <subcellularLocation>
        <location evidence="1">Cell membrane</location>
        <topology evidence="1">Multi-pass membrane protein</topology>
    </subcellularLocation>
</comment>
<evidence type="ECO:0000256" key="1">
    <source>
        <dbReference type="ARBA" id="ARBA00004651"/>
    </source>
</evidence>
<evidence type="ECO:0000256" key="6">
    <source>
        <dbReference type="ARBA" id="ARBA00023136"/>
    </source>
</evidence>
<dbReference type="InterPro" id="IPR032807">
    <property type="entry name" value="GNVR"/>
</dbReference>
<keyword evidence="4 7" id="KW-0812">Transmembrane</keyword>
<dbReference type="InterPro" id="IPR050445">
    <property type="entry name" value="Bact_polysacc_biosynth/exp"/>
</dbReference>
<name>A0A9Q9CPJ6_9FIRM</name>
<keyword evidence="6 7" id="KW-0472">Membrane</keyword>
<accession>A0A9Q9CPJ6</accession>
<organism evidence="10 11">
    <name type="scientific">Turicibacter bilis</name>
    <dbReference type="NCBI Taxonomy" id="2735723"/>
    <lineage>
        <taxon>Bacteria</taxon>
        <taxon>Bacillati</taxon>
        <taxon>Bacillota</taxon>
        <taxon>Erysipelotrichia</taxon>
        <taxon>Erysipelotrichales</taxon>
        <taxon>Turicibacteraceae</taxon>
        <taxon>Turicibacter</taxon>
    </lineage>
</organism>
<feature type="domain" description="Polysaccharide chain length determinant N-terminal" evidence="8">
    <location>
        <begin position="7"/>
        <end position="98"/>
    </location>
</feature>
<reference evidence="10" key="1">
    <citation type="submission" date="2021-03" db="EMBL/GenBank/DDBJ databases">
        <title>Comparative Genomics and Metabolomics in the genus Turicibacter.</title>
        <authorList>
            <person name="Maki J."/>
            <person name="Looft T."/>
        </authorList>
    </citation>
    <scope>NUCLEOTIDE SEQUENCE</scope>
    <source>
        <strain evidence="10">ISU324</strain>
    </source>
</reference>
<sequence length="232" mass="25781">MEEMQYDEMTLEDIFKALKKRWLLIVSVTLMFLIGGSVFVLFFGPVPQYQSSTTVLVDYRASETEALTQNDINLSQKLVQTYTEIIKSLTILNPVIEEMDLSLTPNELLKKISVSQVNETEIIKISVTDEDPILARDIANTLAQTFSEEISHIMKVDSTSVLDEAVLPTTPLAQNKVTKIAIAGILGMMVSVGLVFLFEYLDRSIKTADETEHLLGVPVLGVIPKSKAEGKK</sequence>
<evidence type="ECO:0000256" key="3">
    <source>
        <dbReference type="ARBA" id="ARBA00022475"/>
    </source>
</evidence>
<dbReference type="PANTHER" id="PTHR32309">
    <property type="entry name" value="TYROSINE-PROTEIN KINASE"/>
    <property type="match status" value="1"/>
</dbReference>
<comment type="similarity">
    <text evidence="2">Belongs to the CpsC/CapA family.</text>
</comment>
<dbReference type="Pfam" id="PF13807">
    <property type="entry name" value="GNVR"/>
    <property type="match status" value="1"/>
</dbReference>
<feature type="transmembrane region" description="Helical" evidence="7">
    <location>
        <begin position="21"/>
        <end position="43"/>
    </location>
</feature>
<feature type="transmembrane region" description="Helical" evidence="7">
    <location>
        <begin position="180"/>
        <end position="198"/>
    </location>
</feature>
<dbReference type="GO" id="GO:0005886">
    <property type="term" value="C:plasma membrane"/>
    <property type="evidence" value="ECO:0007669"/>
    <property type="project" value="UniProtKB-SubCell"/>
</dbReference>
<dbReference type="EMBL" id="CP071250">
    <property type="protein sequence ID" value="UUF08327.1"/>
    <property type="molecule type" value="Genomic_DNA"/>
</dbReference>